<feature type="non-terminal residue" evidence="2">
    <location>
        <position position="152"/>
    </location>
</feature>
<feature type="compositionally biased region" description="Low complexity" evidence="1">
    <location>
        <begin position="8"/>
        <end position="19"/>
    </location>
</feature>
<proteinExistence type="predicted"/>
<sequence length="152" mass="15548">EMGTGSRGPVAALHAALLPHGGGPRHHEPMPRLRRREGVPGLPQSGAGVRRVPRAARPTAGGRRPALRRHLPGRALARAGRVLGGAELRTAHVAAHGGLAAALRGAVHPAAAAGEGRRCGLHDPDGLHGTGRAGQRPGSGDPRRPQGGRAWL</sequence>
<feature type="non-terminal residue" evidence="2">
    <location>
        <position position="1"/>
    </location>
</feature>
<feature type="region of interest" description="Disordered" evidence="1">
    <location>
        <begin position="1"/>
        <end position="73"/>
    </location>
</feature>
<feature type="region of interest" description="Disordered" evidence="1">
    <location>
        <begin position="111"/>
        <end position="152"/>
    </location>
</feature>
<reference evidence="2" key="1">
    <citation type="submission" date="2020-02" db="EMBL/GenBank/DDBJ databases">
        <authorList>
            <person name="Meier V. D."/>
        </authorList>
    </citation>
    <scope>NUCLEOTIDE SEQUENCE</scope>
    <source>
        <strain evidence="2">AVDCRST_MAG08</strain>
    </source>
</reference>
<feature type="compositionally biased region" description="Basic and acidic residues" evidence="1">
    <location>
        <begin position="115"/>
        <end position="126"/>
    </location>
</feature>
<protein>
    <submittedName>
        <fullName evidence="2">Uncharacterized protein</fullName>
    </submittedName>
</protein>
<dbReference type="AlphaFoldDB" id="A0A6J4ICG9"/>
<feature type="compositionally biased region" description="Low complexity" evidence="1">
    <location>
        <begin position="46"/>
        <end position="64"/>
    </location>
</feature>
<gene>
    <name evidence="2" type="ORF">AVDCRST_MAG08-1997</name>
</gene>
<organism evidence="2">
    <name type="scientific">uncultured Acetobacteraceae bacterium</name>
    <dbReference type="NCBI Taxonomy" id="169975"/>
    <lineage>
        <taxon>Bacteria</taxon>
        <taxon>Pseudomonadati</taxon>
        <taxon>Pseudomonadota</taxon>
        <taxon>Alphaproteobacteria</taxon>
        <taxon>Acetobacterales</taxon>
        <taxon>Acetobacteraceae</taxon>
        <taxon>environmental samples</taxon>
    </lineage>
</organism>
<evidence type="ECO:0000313" key="2">
    <source>
        <dbReference type="EMBL" id="CAA9248702.1"/>
    </source>
</evidence>
<name>A0A6J4ICG9_9PROT</name>
<evidence type="ECO:0000256" key="1">
    <source>
        <dbReference type="SAM" id="MobiDB-lite"/>
    </source>
</evidence>
<accession>A0A6J4ICG9</accession>
<dbReference type="EMBL" id="CADCTG010000163">
    <property type="protein sequence ID" value="CAA9248702.1"/>
    <property type="molecule type" value="Genomic_DNA"/>
</dbReference>